<name>A0A1Q1M952_9VIRU</name>
<evidence type="ECO:0000313" key="3">
    <source>
        <dbReference type="EMBL" id="AQM32760.1"/>
    </source>
</evidence>
<dbReference type="InterPro" id="IPR002588">
    <property type="entry name" value="Alphavirus-like_MT_dom"/>
</dbReference>
<dbReference type="EMBL" id="KY357503">
    <property type="protein sequence ID" value="AQM32760.1"/>
    <property type="molecule type" value="Genomic_RNA"/>
</dbReference>
<evidence type="ECO:0000259" key="2">
    <source>
        <dbReference type="PROSITE" id="PS51743"/>
    </source>
</evidence>
<keyword evidence="1" id="KW-0175">Coiled coil</keyword>
<dbReference type="GO" id="GO:0006396">
    <property type="term" value="P:RNA processing"/>
    <property type="evidence" value="ECO:0007669"/>
    <property type="project" value="InterPro"/>
</dbReference>
<dbReference type="GO" id="GO:0003723">
    <property type="term" value="F:RNA binding"/>
    <property type="evidence" value="ECO:0007669"/>
    <property type="project" value="InterPro"/>
</dbReference>
<dbReference type="GO" id="GO:0016556">
    <property type="term" value="P:mRNA modification"/>
    <property type="evidence" value="ECO:0007669"/>
    <property type="project" value="InterPro"/>
</dbReference>
<proteinExistence type="predicted"/>
<dbReference type="GO" id="GO:0008174">
    <property type="term" value="F:mRNA methyltransferase activity"/>
    <property type="evidence" value="ECO:0007669"/>
    <property type="project" value="InterPro"/>
</dbReference>
<feature type="domain" description="Alphavirus-like MT" evidence="2">
    <location>
        <begin position="181"/>
        <end position="387"/>
    </location>
</feature>
<evidence type="ECO:0000256" key="1">
    <source>
        <dbReference type="SAM" id="Coils"/>
    </source>
</evidence>
<sequence>MSTRSNSPVGNGNALVAELRIEDAQDRLRMIEESIADAQKRLSTIKKDIQVSKFEADVKTYHFKGDIKCTNARHFVQVPYDRQVAGRQVTCRPRTSEWIFNEMPSYSEAKCHCERMALEWANKNQRPGTTADKWVALGSTRKGLGEATPGKPVRKVLPVRYTLTSEQHKIIARRFPTWTVYTEAIGTHDHPIAHTTTVLAAKCLFEEKLPRDTRGPPLKVLDINGSPAANQAQGQRLNLDITTTCKVITGRDEMRRVKKWGPQAAPDGTPLWHDLYDREIGAEGASITPEMFREYKRITMVHCLYYYSPRELLALLRRGNDDLVLEAIVHKFGGSNATEGSLNGGEQTWKRVKHDGGHTTIQQPNIMTGQTYEHPDNAWLFEKSEYVEGDLGLTWDINMFTDETFFISMKTFRPRARQPDFEGPCATCGRENVMVPPPQAPKPTVPPPRIQANTAAWLAKYSTAVIQVGDKYFEYTIEPELHTTYTLMRRRLDSKARTSAAYTSHCSMVETKIKGVENGLNKTFSFEAVEAIKKASFWVDVKESLDIDLRLFADHWKDSRLMDNLYKFGHHGTERKMLAVAIDAALQAGGSKSSTATAALAAMKALVTEKS</sequence>
<protein>
    <submittedName>
        <fullName evidence="3">Replicase</fullName>
    </submittedName>
</protein>
<dbReference type="PROSITE" id="PS51743">
    <property type="entry name" value="ALPHAVIRUS_MT"/>
    <property type="match status" value="1"/>
</dbReference>
<feature type="coiled-coil region" evidence="1">
    <location>
        <begin position="14"/>
        <end position="48"/>
    </location>
</feature>
<dbReference type="Pfam" id="PF01660">
    <property type="entry name" value="Vmethyltransf"/>
    <property type="match status" value="1"/>
</dbReference>
<organism evidence="3">
    <name type="scientific">Agaricus bisporus virus 16</name>
    <dbReference type="NCBI Taxonomy" id="1945746"/>
    <lineage>
        <taxon>Viruses</taxon>
    </lineage>
</organism>
<reference evidence="3" key="1">
    <citation type="submission" date="2016-12" db="EMBL/GenBank/DDBJ databases">
        <title>Multiple viral infections in Agaricus bisporus - Characterisation of 18 unique RNA viruses and 8 ORFans identified by deep sequencing.</title>
        <authorList>
            <person name="Deakin G."/>
            <person name="Dobbs E."/>
            <person name="Jones I.M."/>
            <person name="Grogan H.M."/>
            <person name="Burton K.S."/>
        </authorList>
    </citation>
    <scope>NUCLEOTIDE SEQUENCE</scope>
    <source>
        <strain evidence="3">AbV16-003</strain>
    </source>
</reference>
<accession>A0A1Q1M952</accession>